<dbReference type="EMBL" id="FNXY01000007">
    <property type="protein sequence ID" value="SEJ40267.1"/>
    <property type="molecule type" value="Genomic_DNA"/>
</dbReference>
<sequence>MWNRTKITELFGIRYPILLGPMGGGFSTPELAAAVSNAGGLGSVGTYTFSPDDIIAMAKAIRNKTDKPFNINLWVSDVDLSLSNDAWEDLKRVEALFKPYFDELGAELPVLDMNIPSKFEQQVDAVFEIRPSVFSFIFGIPSVEILREARRLGIKTVGAATTLDEALALEDAGIDAVVAAGFEAGGHRPSFLRPAQDSLTGTFTLIQQIKAKIRIPVIAAGGIGNGRGIAAALTLGADAAQIGTAFLLTDESNASPLHKAALLSDEAKYTVLSKSLTGRLGRMIRNRITEDVPNQIPVLPFPLQTRLIGPLREAALAQGKTDLLNFWSGQNTCNLKRTSAGVLMKELIADTEKILKSRESTRNGK</sequence>
<gene>
    <name evidence="10" type="ORF">SAMN04487995_4498</name>
</gene>
<dbReference type="GO" id="GO:0018580">
    <property type="term" value="F:nitronate monooxygenase activity"/>
    <property type="evidence" value="ECO:0007669"/>
    <property type="project" value="InterPro"/>
</dbReference>
<evidence type="ECO:0000256" key="6">
    <source>
        <dbReference type="ARBA" id="ARBA00023002"/>
    </source>
</evidence>
<name>A0A1H6YMV3_9BACT</name>
<keyword evidence="3" id="KW-0216">Detoxification</keyword>
<dbReference type="Pfam" id="PF03060">
    <property type="entry name" value="NMO"/>
    <property type="match status" value="1"/>
</dbReference>
<dbReference type="AlphaFoldDB" id="A0A1H6YMV3"/>
<evidence type="ECO:0000256" key="8">
    <source>
        <dbReference type="ARBA" id="ARBA00031155"/>
    </source>
</evidence>
<dbReference type="Proteomes" id="UP000199532">
    <property type="component" value="Unassembled WGS sequence"/>
</dbReference>
<reference evidence="10 11" key="1">
    <citation type="submission" date="2016-10" db="EMBL/GenBank/DDBJ databases">
        <authorList>
            <person name="de Groot N.N."/>
        </authorList>
    </citation>
    <scope>NUCLEOTIDE SEQUENCE [LARGE SCALE GENOMIC DNA]</scope>
    <source>
        <strain evidence="10 11">DSM 19938</strain>
    </source>
</reference>
<keyword evidence="5" id="KW-0288">FMN</keyword>
<dbReference type="Gene3D" id="3.20.20.70">
    <property type="entry name" value="Aldolase class I"/>
    <property type="match status" value="1"/>
</dbReference>
<evidence type="ECO:0000256" key="4">
    <source>
        <dbReference type="ARBA" id="ARBA00022630"/>
    </source>
</evidence>
<dbReference type="GO" id="GO:0009636">
    <property type="term" value="P:response to toxic substance"/>
    <property type="evidence" value="ECO:0007669"/>
    <property type="project" value="UniProtKB-KW"/>
</dbReference>
<comment type="similarity">
    <text evidence="2">Belongs to the nitronate monooxygenase family. NMO class I subfamily.</text>
</comment>
<evidence type="ECO:0000313" key="11">
    <source>
        <dbReference type="Proteomes" id="UP000199532"/>
    </source>
</evidence>
<evidence type="ECO:0000256" key="7">
    <source>
        <dbReference type="ARBA" id="ARBA00023033"/>
    </source>
</evidence>
<keyword evidence="6" id="KW-0560">Oxidoreductase</keyword>
<comment type="catalytic activity">
    <reaction evidence="9">
        <text>3 propionate 3-nitronate + 3 O2 + H2O = 3 3-oxopropanoate + 2 nitrate + nitrite + H2O2 + 3 H(+)</text>
        <dbReference type="Rhea" id="RHEA:57332"/>
        <dbReference type="ChEBI" id="CHEBI:15377"/>
        <dbReference type="ChEBI" id="CHEBI:15378"/>
        <dbReference type="ChEBI" id="CHEBI:15379"/>
        <dbReference type="ChEBI" id="CHEBI:16240"/>
        <dbReference type="ChEBI" id="CHEBI:16301"/>
        <dbReference type="ChEBI" id="CHEBI:17632"/>
        <dbReference type="ChEBI" id="CHEBI:33190"/>
        <dbReference type="ChEBI" id="CHEBI:136067"/>
    </reaction>
</comment>
<evidence type="ECO:0000256" key="2">
    <source>
        <dbReference type="ARBA" id="ARBA00009881"/>
    </source>
</evidence>
<protein>
    <recommendedName>
        <fullName evidence="8">Propionate 3-nitronate monooxygenase</fullName>
    </recommendedName>
</protein>
<dbReference type="CDD" id="cd04730">
    <property type="entry name" value="NPD_like"/>
    <property type="match status" value="1"/>
</dbReference>
<accession>A0A1H6YMV3</accession>
<dbReference type="InterPro" id="IPR013785">
    <property type="entry name" value="Aldolase_TIM"/>
</dbReference>
<dbReference type="OrthoDB" id="9778912at2"/>
<organism evidence="10 11">
    <name type="scientific">Dyadobacter koreensis</name>
    <dbReference type="NCBI Taxonomy" id="408657"/>
    <lineage>
        <taxon>Bacteria</taxon>
        <taxon>Pseudomonadati</taxon>
        <taxon>Bacteroidota</taxon>
        <taxon>Cytophagia</taxon>
        <taxon>Cytophagales</taxon>
        <taxon>Spirosomataceae</taxon>
        <taxon>Dyadobacter</taxon>
    </lineage>
</organism>
<dbReference type="PANTHER" id="PTHR42747">
    <property type="entry name" value="NITRONATE MONOOXYGENASE-RELATED"/>
    <property type="match status" value="1"/>
</dbReference>
<keyword evidence="4" id="KW-0285">Flavoprotein</keyword>
<evidence type="ECO:0000313" key="10">
    <source>
        <dbReference type="EMBL" id="SEJ40267.1"/>
    </source>
</evidence>
<dbReference type="InterPro" id="IPR004136">
    <property type="entry name" value="NMO"/>
</dbReference>
<dbReference type="PANTHER" id="PTHR42747:SF3">
    <property type="entry name" value="NITRONATE MONOOXYGENASE-RELATED"/>
    <property type="match status" value="1"/>
</dbReference>
<dbReference type="SUPFAM" id="SSF51412">
    <property type="entry name" value="Inosine monophosphate dehydrogenase (IMPDH)"/>
    <property type="match status" value="1"/>
</dbReference>
<dbReference type="RefSeq" id="WP_090338496.1">
    <property type="nucleotide sequence ID" value="NZ_FNXY01000007.1"/>
</dbReference>
<evidence type="ECO:0000256" key="5">
    <source>
        <dbReference type="ARBA" id="ARBA00022643"/>
    </source>
</evidence>
<comment type="cofactor">
    <cofactor evidence="1">
        <name>FMN</name>
        <dbReference type="ChEBI" id="CHEBI:58210"/>
    </cofactor>
</comment>
<evidence type="ECO:0000256" key="1">
    <source>
        <dbReference type="ARBA" id="ARBA00001917"/>
    </source>
</evidence>
<dbReference type="STRING" id="408657.SAMN04487995_4498"/>
<keyword evidence="7 10" id="KW-0503">Monooxygenase</keyword>
<evidence type="ECO:0000256" key="9">
    <source>
        <dbReference type="ARBA" id="ARBA00049401"/>
    </source>
</evidence>
<evidence type="ECO:0000256" key="3">
    <source>
        <dbReference type="ARBA" id="ARBA00022575"/>
    </source>
</evidence>
<proteinExistence type="inferred from homology"/>
<keyword evidence="11" id="KW-1185">Reference proteome</keyword>